<dbReference type="GO" id="GO:0005829">
    <property type="term" value="C:cytosol"/>
    <property type="evidence" value="ECO:0007669"/>
    <property type="project" value="TreeGrafter"/>
</dbReference>
<comment type="function">
    <text evidence="1">NodD regulates the expression of the nodABCFE genes which encode other nodulation proteins. NodD is also a negative regulator of its own expression. Binds flavonoids as inducers.</text>
</comment>
<evidence type="ECO:0000256" key="4">
    <source>
        <dbReference type="ARBA" id="ARBA00023125"/>
    </source>
</evidence>
<dbReference type="EMBL" id="LT670817">
    <property type="protein sequence ID" value="SHG03745.1"/>
    <property type="molecule type" value="Genomic_DNA"/>
</dbReference>
<dbReference type="InterPro" id="IPR036388">
    <property type="entry name" value="WH-like_DNA-bd_sf"/>
</dbReference>
<sequence>MHFDLTDLRLFAAVVEEGSITVGASRAGISLPSASARMKGMEEMLGTALLERHRRGVRPTPAGHALFRHSQLVLAQMERLRGDLREHARGGVRGHIRLISNTTALEEYLPDVLAGWLATNPGVDISLEERLSYEIAPAVAQGHADIGVLVSADSAGVEGLETFPFRIDRLVVIVPRGHALAGRRSIAFVDLLDEEFVGLVAGSALAEHLAWQSTRLGRSLKPRIRVRGLDTVCRMVEARVGIAVVPETAATRCRRTMALRTLRLTDTWAVRQLIVCVRRKEALPAHTRRLVEHLAGTAKTDA</sequence>
<keyword evidence="4" id="KW-0238">DNA-binding</keyword>
<evidence type="ECO:0000313" key="7">
    <source>
        <dbReference type="EMBL" id="SHG03745.1"/>
    </source>
</evidence>
<dbReference type="PANTHER" id="PTHR30419:SF2">
    <property type="entry name" value="LYSR FAMILY TRANSCRIPTIONAL REGULATOR"/>
    <property type="match status" value="1"/>
</dbReference>
<evidence type="ECO:0000259" key="6">
    <source>
        <dbReference type="PROSITE" id="PS50931"/>
    </source>
</evidence>
<dbReference type="InterPro" id="IPR036390">
    <property type="entry name" value="WH_DNA-bd_sf"/>
</dbReference>
<dbReference type="GO" id="GO:0003700">
    <property type="term" value="F:DNA-binding transcription factor activity"/>
    <property type="evidence" value="ECO:0007669"/>
    <property type="project" value="InterPro"/>
</dbReference>
<dbReference type="Pfam" id="PF00126">
    <property type="entry name" value="HTH_1"/>
    <property type="match status" value="1"/>
</dbReference>
<dbReference type="AlphaFoldDB" id="A0A1M5GJ20"/>
<dbReference type="Gene3D" id="1.10.10.10">
    <property type="entry name" value="Winged helix-like DNA-binding domain superfamily/Winged helix DNA-binding domain"/>
    <property type="match status" value="1"/>
</dbReference>
<dbReference type="OrthoDB" id="9785974at2"/>
<gene>
    <name evidence="7" type="ORF">SAMN05443248_0059</name>
</gene>
<accession>A0A1M5GJ20</accession>
<dbReference type="InterPro" id="IPR005119">
    <property type="entry name" value="LysR_subst-bd"/>
</dbReference>
<dbReference type="SUPFAM" id="SSF46785">
    <property type="entry name" value="Winged helix' DNA-binding domain"/>
    <property type="match status" value="1"/>
</dbReference>
<protein>
    <submittedName>
        <fullName evidence="7">ModE molybdate transport repressor domain-containing protein</fullName>
    </submittedName>
</protein>
<evidence type="ECO:0000256" key="2">
    <source>
        <dbReference type="ARBA" id="ARBA00009437"/>
    </source>
</evidence>
<evidence type="ECO:0000256" key="1">
    <source>
        <dbReference type="ARBA" id="ARBA00003502"/>
    </source>
</evidence>
<proteinExistence type="inferred from homology"/>
<organism evidence="7 8">
    <name type="scientific">Bradyrhizobium erythrophlei</name>
    <dbReference type="NCBI Taxonomy" id="1437360"/>
    <lineage>
        <taxon>Bacteria</taxon>
        <taxon>Pseudomonadati</taxon>
        <taxon>Pseudomonadota</taxon>
        <taxon>Alphaproteobacteria</taxon>
        <taxon>Hyphomicrobiales</taxon>
        <taxon>Nitrobacteraceae</taxon>
        <taxon>Bradyrhizobium</taxon>
    </lineage>
</organism>
<dbReference type="SUPFAM" id="SSF53850">
    <property type="entry name" value="Periplasmic binding protein-like II"/>
    <property type="match status" value="1"/>
</dbReference>
<dbReference type="PROSITE" id="PS50931">
    <property type="entry name" value="HTH_LYSR"/>
    <property type="match status" value="1"/>
</dbReference>
<comment type="similarity">
    <text evidence="2">Belongs to the LysR transcriptional regulatory family.</text>
</comment>
<dbReference type="RefSeq" id="WP_079599514.1">
    <property type="nucleotide sequence ID" value="NZ_LT670817.1"/>
</dbReference>
<dbReference type="PANTHER" id="PTHR30419">
    <property type="entry name" value="HTH-TYPE TRANSCRIPTIONAL REGULATOR YBHD"/>
    <property type="match status" value="1"/>
</dbReference>
<evidence type="ECO:0000256" key="5">
    <source>
        <dbReference type="ARBA" id="ARBA00023163"/>
    </source>
</evidence>
<evidence type="ECO:0000256" key="3">
    <source>
        <dbReference type="ARBA" id="ARBA00023015"/>
    </source>
</evidence>
<dbReference type="Pfam" id="PF03466">
    <property type="entry name" value="LysR_substrate"/>
    <property type="match status" value="1"/>
</dbReference>
<dbReference type="FunFam" id="1.10.10.10:FF:000001">
    <property type="entry name" value="LysR family transcriptional regulator"/>
    <property type="match status" value="1"/>
</dbReference>
<dbReference type="Proteomes" id="UP000189796">
    <property type="component" value="Chromosome I"/>
</dbReference>
<dbReference type="Gene3D" id="3.40.190.290">
    <property type="match status" value="1"/>
</dbReference>
<reference evidence="7 8" key="1">
    <citation type="submission" date="2016-11" db="EMBL/GenBank/DDBJ databases">
        <authorList>
            <person name="Jaros S."/>
            <person name="Januszkiewicz K."/>
            <person name="Wedrychowicz H."/>
        </authorList>
    </citation>
    <scope>NUCLEOTIDE SEQUENCE [LARGE SCALE GENOMIC DNA]</scope>
    <source>
        <strain evidence="7 8">GAS138</strain>
    </source>
</reference>
<dbReference type="GO" id="GO:0003677">
    <property type="term" value="F:DNA binding"/>
    <property type="evidence" value="ECO:0007669"/>
    <property type="project" value="UniProtKB-KW"/>
</dbReference>
<keyword evidence="3" id="KW-0805">Transcription regulation</keyword>
<dbReference type="CDD" id="cd08421">
    <property type="entry name" value="PBP2_LTTR_like_1"/>
    <property type="match status" value="1"/>
</dbReference>
<dbReference type="InterPro" id="IPR050950">
    <property type="entry name" value="HTH-type_LysR_regulators"/>
</dbReference>
<evidence type="ECO:0000313" key="8">
    <source>
        <dbReference type="Proteomes" id="UP000189796"/>
    </source>
</evidence>
<name>A0A1M5GJ20_9BRAD</name>
<keyword evidence="5" id="KW-0804">Transcription</keyword>
<feature type="domain" description="HTH lysR-type" evidence="6">
    <location>
        <begin position="3"/>
        <end position="60"/>
    </location>
</feature>
<dbReference type="InterPro" id="IPR000847">
    <property type="entry name" value="LysR_HTH_N"/>
</dbReference>